<comment type="caution">
    <text evidence="1">The sequence shown here is derived from an EMBL/GenBank/DDBJ whole genome shotgun (WGS) entry which is preliminary data.</text>
</comment>
<organism evidence="1 2">
    <name type="scientific">Tanacetum coccineum</name>
    <dbReference type="NCBI Taxonomy" id="301880"/>
    <lineage>
        <taxon>Eukaryota</taxon>
        <taxon>Viridiplantae</taxon>
        <taxon>Streptophyta</taxon>
        <taxon>Embryophyta</taxon>
        <taxon>Tracheophyta</taxon>
        <taxon>Spermatophyta</taxon>
        <taxon>Magnoliopsida</taxon>
        <taxon>eudicotyledons</taxon>
        <taxon>Gunneridae</taxon>
        <taxon>Pentapetalae</taxon>
        <taxon>asterids</taxon>
        <taxon>campanulids</taxon>
        <taxon>Asterales</taxon>
        <taxon>Asteraceae</taxon>
        <taxon>Asteroideae</taxon>
        <taxon>Anthemideae</taxon>
        <taxon>Anthemidinae</taxon>
        <taxon>Tanacetum</taxon>
    </lineage>
</organism>
<name>A0ABQ5E7F1_9ASTR</name>
<proteinExistence type="predicted"/>
<dbReference type="PANTHER" id="PTHR33116">
    <property type="entry name" value="REVERSE TRANSCRIPTASE ZINC-BINDING DOMAIN-CONTAINING PROTEIN-RELATED-RELATED"/>
    <property type="match status" value="1"/>
</dbReference>
<keyword evidence="2" id="KW-1185">Reference proteome</keyword>
<evidence type="ECO:0008006" key="3">
    <source>
        <dbReference type="Google" id="ProtNLM"/>
    </source>
</evidence>
<sequence>MVGGPCAMSIRIKRVNNWKERWCDSIRIKLVPGYELSLDNEFGMINISDVLPTIGAADSRRIMRTDWRKRAYNHEVWTLIIDISVSYKVGLRNTHSNMATTRKMRDPTGIWKPMIVLCMVSVDVDVDLVATGRSYRCTDLGGHDVSSLSKLQHLKSSINKWRSDIQGVESAATAKLRGKLDALDNKAEVGPLTPTDATARAIGIGPRSFFKTFPLDRTKGMESSSKCQALNVALLNACNNNAFHEVKVGKDNIHVSHLQFADDALVMGEWSWLNAMNLSRILTCFNLASGLKINFHKSKLYGVGVTTLEVNSLASMIGCLPSKFPCTYLGLPIGGNMSRPIRSNLELCELLELCSLVAHLRPSDDNGDSWECIIDDSRSFSVKRMHSFINQVSPTLQTGGTFQKLSIAILIR</sequence>
<gene>
    <name evidence="1" type="ORF">Tco_0955491</name>
</gene>
<accession>A0ABQ5E7F1</accession>
<evidence type="ECO:0000313" key="2">
    <source>
        <dbReference type="Proteomes" id="UP001151760"/>
    </source>
</evidence>
<dbReference type="PANTHER" id="PTHR33116:SF78">
    <property type="entry name" value="OS12G0587133 PROTEIN"/>
    <property type="match status" value="1"/>
</dbReference>
<dbReference type="Proteomes" id="UP001151760">
    <property type="component" value="Unassembled WGS sequence"/>
</dbReference>
<reference evidence="1" key="1">
    <citation type="journal article" date="2022" name="Int. J. Mol. Sci.">
        <title>Draft Genome of Tanacetum Coccineum: Genomic Comparison of Closely Related Tanacetum-Family Plants.</title>
        <authorList>
            <person name="Yamashiro T."/>
            <person name="Shiraishi A."/>
            <person name="Nakayama K."/>
            <person name="Satake H."/>
        </authorList>
    </citation>
    <scope>NUCLEOTIDE SEQUENCE</scope>
</reference>
<reference evidence="1" key="2">
    <citation type="submission" date="2022-01" db="EMBL/GenBank/DDBJ databases">
        <authorList>
            <person name="Yamashiro T."/>
            <person name="Shiraishi A."/>
            <person name="Satake H."/>
            <person name="Nakayama K."/>
        </authorList>
    </citation>
    <scope>NUCLEOTIDE SEQUENCE</scope>
</reference>
<protein>
    <recommendedName>
        <fullName evidence="3">Reverse transcriptase domain-containing protein</fullName>
    </recommendedName>
</protein>
<evidence type="ECO:0000313" key="1">
    <source>
        <dbReference type="EMBL" id="GJT46776.1"/>
    </source>
</evidence>
<dbReference type="EMBL" id="BQNB010016014">
    <property type="protein sequence ID" value="GJT46776.1"/>
    <property type="molecule type" value="Genomic_DNA"/>
</dbReference>